<dbReference type="EC" id="2.7.13.3" evidence="2"/>
<dbReference type="SMART" id="SM00086">
    <property type="entry name" value="PAC"/>
    <property type="match status" value="8"/>
</dbReference>
<dbReference type="Gene3D" id="3.30.450.20">
    <property type="entry name" value="PAS domain"/>
    <property type="match status" value="9"/>
</dbReference>
<feature type="domain" description="PAS" evidence="13">
    <location>
        <begin position="973"/>
        <end position="1043"/>
    </location>
</feature>
<dbReference type="Pfam" id="PF00989">
    <property type="entry name" value="PAS"/>
    <property type="match status" value="3"/>
</dbReference>
<keyword evidence="6" id="KW-0418">Kinase</keyword>
<dbReference type="PANTHER" id="PTHR43304:SF1">
    <property type="entry name" value="PAC DOMAIN-CONTAINING PROTEIN"/>
    <property type="match status" value="1"/>
</dbReference>
<dbReference type="Pfam" id="PF00512">
    <property type="entry name" value="HisKA"/>
    <property type="match status" value="1"/>
</dbReference>
<reference evidence="15" key="1">
    <citation type="journal article" date="2020" name="mSystems">
        <title>Genome- and Community-Level Interaction Insights into Carbon Utilization and Element Cycling Functions of Hydrothermarchaeota in Hydrothermal Sediment.</title>
        <authorList>
            <person name="Zhou Z."/>
            <person name="Liu Y."/>
            <person name="Xu W."/>
            <person name="Pan J."/>
            <person name="Luo Z.H."/>
            <person name="Li M."/>
        </authorList>
    </citation>
    <scope>NUCLEOTIDE SEQUENCE [LARGE SCALE GENOMIC DNA]</scope>
    <source>
        <strain evidence="15">SpSt-500</strain>
    </source>
</reference>
<dbReference type="InterPro" id="IPR036890">
    <property type="entry name" value="HATPase_C_sf"/>
</dbReference>
<proteinExistence type="predicted"/>
<dbReference type="Pfam" id="PF02518">
    <property type="entry name" value="HATPase_c"/>
    <property type="match status" value="1"/>
</dbReference>
<dbReference type="PROSITE" id="PS50113">
    <property type="entry name" value="PAC"/>
    <property type="match status" value="8"/>
</dbReference>
<dbReference type="InterPro" id="IPR001610">
    <property type="entry name" value="PAC"/>
</dbReference>
<dbReference type="InterPro" id="IPR003594">
    <property type="entry name" value="HATPase_dom"/>
</dbReference>
<evidence type="ECO:0000256" key="1">
    <source>
        <dbReference type="ARBA" id="ARBA00000085"/>
    </source>
</evidence>
<dbReference type="PROSITE" id="PS50109">
    <property type="entry name" value="HIS_KIN"/>
    <property type="match status" value="1"/>
</dbReference>
<sequence length="2013" mass="231933">MNTFYKMDTLNLKNRTYYLLLATSLTLIILALGILIFFNQRNSTIKESEKEITSVAKSRVEYLSRWYADEVNDANLITSGKILQQTFLNWNKDKSSANLKELSDVLTQLKLEHDYENIYLVNKDGKIILPEDYGSCKEKFISELINSPASVTSTIFSDIQYCEIEKLPHLFFLNAIPNSQYFIAFELNPDKVIYSQINQWPTPSNTAEIYLTRKHNDSLLVISELKFLPNSAFKFKYSLDDSSAAVVKAARGFSGILQATDYRSQDVLAYVDKITGTNWLLVAKVDLDEILSAFRFEALLLAVFVILMISLLWLGLAFFYNYRQKNLFRNLWRSQEEFKTTLYSIGDAVITTDKEGKVKYLNPIAEKLTGWSESQARGKKLNKVFHIVNEYTREEVDNPVDKVLEKGLIVGLANHTILISKDGREIPIADSGAPIKDEDGNIIGVVLVFRDQSKERELEKTLKESELSYRGLFNSVQEAIYIQDENGVFLDVNEGAVKMYGYDRDYFIGKTPEFVSAPGLNDLPKVVQCVQKAFNGEPQQFEFWGVRKNGEIFPKDVRLYPGTYFNKKVVIALAQDITERKKAEKELYERERQYSALISNLPGFVYRCANDKDWTMYYISNGCENITGYKSEEFLSNKVVSYNDIIHPDYQNKLHLIWDDVLQNRSTFEYEYPIIRKNGEQRWVWERGYGVFSDDGKLLFLEGFITDVSERRIINEQLKQSEEKFRLLIEHLPDAVVIHREGKFLYANPAALSLLGAKSFDEIKDFPITKFIHPDYHQIIEKRVSEGLRTNTPQPLIEEKFIRLDGEIIEAEVAGVPIMFEGKLAMQSILRDITERRKAEIKIRESQQQLENLINTIDGIVWESDAQTFQFKFVSKQAEKILGYPVEAWFEKNFWQNHLHPDDKSWAINFCISATMAGEPHQFEYRMIASDGRTVWFRDNVTVMKKDGKPFLLRGILVDITEQKLTSEKIESSERKLRSIFRALPDLFLILDYEGRYIEIAPTNEGLLYRPANELLGKTLHEVFPKETADRFLNLVRTTLSTKQSASMDYDLEINGKRIWFSTTTVPYENDKVIYIARDITDRKKYEQALRTSEQRFQAISALTSDYLFATEIDENGNSITTWVAGAFEKITGYTVDEYIAIGGWRKTLHKDDIEIDNQAFQKLLRNEDAECEVRTYHKDGHIVWVRSFGHPIWDKERNRLAGIVGAVKDITNEKRDLLIKDIQYNIAEALVSFKSLKELFEIVRKELSALVNVRNFYIALYDEKSGMFRADFEEDEMEDIPEWPAEGSMSGYILKTGKALMLRKSEIEEMISRGEAGMIGVIPEQWVGIPLKIGSTTIGVMVVQSYRNPNRYDTSTFELLETVANQLSVFIERKRIEENTLKLSKAIEQSPSSIVITDLSGTIEYVNPKFSKVTGYSYEEVIGQNPRILKSGTHDENYYKNLWNTILSGNDWRGEFQNRKKSGELYWEEAVISPIFNEQGEITHFIAVKEDITEKKLMLEQIVESESRFRSIWENSLDGMRLLDENGIIVDVNPAYCKLVGMELNQLRGKPLNVIYEVQDSSESAIKRYRERFINRTVEKKFEVETHLWNGKKIWFELSNSFIEFPGGRILLLSIFRDVTDKKQMIDELIDAKVKAEEMNRVKSYFFANMSHELRTPLVGILGFSEVLKSELKDNPDLSRMIDLINTSGQRLLETLNLILNISKLEAGKLEIRMADANIIPLLETSFNLFSTVAKKKNLEYKFNKPSDEIICRIDPALFQNIFNNLLNNAVKFTKQGRVELNVRLTDSSVLIEVTDTGIGIPESQQSLIWEEFRQASEGITRSFEGTGLGLTIVKKYTELINGKISLKSKVGEGSTFTVEFPRVKSKLDPDLESAAERIQREIEQKLAVLNYQILYVEDDPAAIDVVSLMLRGIYSLDFARNADEALEKVKAKKYDAILMDINLRRGLDGIQLTQIIREFPEYKETPIIALTAYAMEKEKQEFLSKGLSHYLSKPFRKNDLLLLLQNIFTKE</sequence>
<evidence type="ECO:0000256" key="10">
    <source>
        <dbReference type="SAM" id="Phobius"/>
    </source>
</evidence>
<dbReference type="FunFam" id="3.30.565.10:FF:000037">
    <property type="entry name" value="Hybrid sensor histidine kinase/response regulator"/>
    <property type="match status" value="1"/>
</dbReference>
<dbReference type="PRINTS" id="PR00344">
    <property type="entry name" value="BCTRLSENSOR"/>
</dbReference>
<feature type="domain" description="PAC" evidence="14">
    <location>
        <begin position="1170"/>
        <end position="1223"/>
    </location>
</feature>
<dbReference type="InterPro" id="IPR003018">
    <property type="entry name" value="GAF"/>
</dbReference>
<dbReference type="InterPro" id="IPR003661">
    <property type="entry name" value="HisK_dim/P_dom"/>
</dbReference>
<dbReference type="InterPro" id="IPR000700">
    <property type="entry name" value="PAS-assoc_C"/>
</dbReference>
<feature type="domain" description="PAC" evidence="14">
    <location>
        <begin position="921"/>
        <end position="972"/>
    </location>
</feature>
<feature type="domain" description="Response regulatory" evidence="12">
    <location>
        <begin position="1894"/>
        <end position="2010"/>
    </location>
</feature>
<dbReference type="PANTHER" id="PTHR43304">
    <property type="entry name" value="PHYTOCHROME-LIKE PROTEIN CPH1"/>
    <property type="match status" value="1"/>
</dbReference>
<evidence type="ECO:0000256" key="5">
    <source>
        <dbReference type="ARBA" id="ARBA00022741"/>
    </source>
</evidence>
<evidence type="ECO:0000256" key="3">
    <source>
        <dbReference type="ARBA" id="ARBA00022553"/>
    </source>
</evidence>
<evidence type="ECO:0000256" key="2">
    <source>
        <dbReference type="ARBA" id="ARBA00012438"/>
    </source>
</evidence>
<evidence type="ECO:0000256" key="8">
    <source>
        <dbReference type="ARBA" id="ARBA00023012"/>
    </source>
</evidence>
<dbReference type="SUPFAM" id="SSF55785">
    <property type="entry name" value="PYP-like sensor domain (PAS domain)"/>
    <property type="match status" value="9"/>
</dbReference>
<keyword evidence="3 9" id="KW-0597">Phosphoprotein</keyword>
<feature type="transmembrane region" description="Helical" evidence="10">
    <location>
        <begin position="17"/>
        <end position="38"/>
    </location>
</feature>
<keyword evidence="4" id="KW-0808">Transferase</keyword>
<feature type="domain" description="PAS" evidence="13">
    <location>
        <begin position="721"/>
        <end position="791"/>
    </location>
</feature>
<dbReference type="SMART" id="SM00091">
    <property type="entry name" value="PAS"/>
    <property type="match status" value="9"/>
</dbReference>
<keyword evidence="5" id="KW-0547">Nucleotide-binding</keyword>
<dbReference type="InterPro" id="IPR013767">
    <property type="entry name" value="PAS_fold"/>
</dbReference>
<dbReference type="PROSITE" id="PS50112">
    <property type="entry name" value="PAS"/>
    <property type="match status" value="9"/>
</dbReference>
<dbReference type="Gene3D" id="1.10.287.130">
    <property type="match status" value="1"/>
</dbReference>
<dbReference type="SMART" id="SM00448">
    <property type="entry name" value="REC"/>
    <property type="match status" value="1"/>
</dbReference>
<dbReference type="GO" id="GO:0005524">
    <property type="term" value="F:ATP binding"/>
    <property type="evidence" value="ECO:0007669"/>
    <property type="project" value="UniProtKB-KW"/>
</dbReference>
<dbReference type="Pfam" id="PF08447">
    <property type="entry name" value="PAS_3"/>
    <property type="match status" value="3"/>
</dbReference>
<evidence type="ECO:0000256" key="4">
    <source>
        <dbReference type="ARBA" id="ARBA00022679"/>
    </source>
</evidence>
<protein>
    <recommendedName>
        <fullName evidence="2">histidine kinase</fullName>
        <ecNumber evidence="2">2.7.13.3</ecNumber>
    </recommendedName>
</protein>
<feature type="domain" description="PAS" evidence="13">
    <location>
        <begin position="465"/>
        <end position="537"/>
    </location>
</feature>
<feature type="domain" description="PAC" evidence="14">
    <location>
        <begin position="1453"/>
        <end position="1505"/>
    </location>
</feature>
<evidence type="ECO:0000259" key="13">
    <source>
        <dbReference type="PROSITE" id="PS50112"/>
    </source>
</evidence>
<name>A0A832DKN7_9BACT</name>
<keyword evidence="10" id="KW-0812">Transmembrane</keyword>
<feature type="domain" description="PAC" evidence="14">
    <location>
        <begin position="412"/>
        <end position="464"/>
    </location>
</feature>
<dbReference type="CDD" id="cd17546">
    <property type="entry name" value="REC_hyHK_CKI1_RcsC-like"/>
    <property type="match status" value="1"/>
</dbReference>
<dbReference type="InterPro" id="IPR001789">
    <property type="entry name" value="Sig_transdc_resp-reg_receiver"/>
</dbReference>
<organism evidence="15">
    <name type="scientific">Ignavibacterium album</name>
    <dbReference type="NCBI Taxonomy" id="591197"/>
    <lineage>
        <taxon>Bacteria</taxon>
        <taxon>Pseudomonadati</taxon>
        <taxon>Ignavibacteriota</taxon>
        <taxon>Ignavibacteria</taxon>
        <taxon>Ignavibacteriales</taxon>
        <taxon>Ignavibacteriaceae</taxon>
        <taxon>Ignavibacterium</taxon>
    </lineage>
</organism>
<comment type="catalytic activity">
    <reaction evidence="1">
        <text>ATP + protein L-histidine = ADP + protein N-phospho-L-histidine.</text>
        <dbReference type="EC" id="2.7.13.3"/>
    </reaction>
</comment>
<dbReference type="SUPFAM" id="SSF55874">
    <property type="entry name" value="ATPase domain of HSP90 chaperone/DNA topoisomerase II/histidine kinase"/>
    <property type="match status" value="1"/>
</dbReference>
<dbReference type="InterPro" id="IPR011006">
    <property type="entry name" value="CheY-like_superfamily"/>
</dbReference>
<keyword evidence="10" id="KW-0472">Membrane</keyword>
<dbReference type="CDD" id="cd00082">
    <property type="entry name" value="HisKA"/>
    <property type="match status" value="1"/>
</dbReference>
<feature type="domain" description="PAS" evidence="13">
    <location>
        <begin position="334"/>
        <end position="407"/>
    </location>
</feature>
<dbReference type="SMART" id="SM00065">
    <property type="entry name" value="GAF"/>
    <property type="match status" value="1"/>
</dbReference>
<keyword evidence="8" id="KW-0902">Two-component regulatory system</keyword>
<feature type="transmembrane region" description="Helical" evidence="10">
    <location>
        <begin position="298"/>
        <end position="320"/>
    </location>
</feature>
<dbReference type="SUPFAM" id="SSF55781">
    <property type="entry name" value="GAF domain-like"/>
    <property type="match status" value="1"/>
</dbReference>
<evidence type="ECO:0000313" key="15">
    <source>
        <dbReference type="EMBL" id="HGT47789.1"/>
    </source>
</evidence>
<feature type="domain" description="PAC" evidence="14">
    <location>
        <begin position="1581"/>
        <end position="1632"/>
    </location>
</feature>
<dbReference type="GO" id="GO:0006355">
    <property type="term" value="P:regulation of DNA-templated transcription"/>
    <property type="evidence" value="ECO:0007669"/>
    <property type="project" value="InterPro"/>
</dbReference>
<evidence type="ECO:0000259" key="12">
    <source>
        <dbReference type="PROSITE" id="PS50110"/>
    </source>
</evidence>
<dbReference type="CDD" id="cd00130">
    <property type="entry name" value="PAS"/>
    <property type="match status" value="9"/>
</dbReference>
<dbReference type="EMBL" id="DSVI01000008">
    <property type="protein sequence ID" value="HGT47789.1"/>
    <property type="molecule type" value="Genomic_DNA"/>
</dbReference>
<feature type="domain" description="PAC" evidence="14">
    <location>
        <begin position="668"/>
        <end position="720"/>
    </location>
</feature>
<evidence type="ECO:0000259" key="11">
    <source>
        <dbReference type="PROSITE" id="PS50109"/>
    </source>
</evidence>
<dbReference type="CDD" id="cd16922">
    <property type="entry name" value="HATPase_EvgS-ArcB-TorS-like"/>
    <property type="match status" value="1"/>
</dbReference>
<feature type="domain" description="Histidine kinase" evidence="11">
    <location>
        <begin position="1650"/>
        <end position="1866"/>
    </location>
</feature>
<evidence type="ECO:0000256" key="7">
    <source>
        <dbReference type="ARBA" id="ARBA00022840"/>
    </source>
</evidence>
<feature type="domain" description="PAS" evidence="13">
    <location>
        <begin position="590"/>
        <end position="665"/>
    </location>
</feature>
<dbReference type="InterPro" id="IPR035965">
    <property type="entry name" value="PAS-like_dom_sf"/>
</dbReference>
<dbReference type="SMART" id="SM00387">
    <property type="entry name" value="HATPase_c"/>
    <property type="match status" value="1"/>
</dbReference>
<dbReference type="Gene3D" id="3.40.50.2300">
    <property type="match status" value="1"/>
</dbReference>
<evidence type="ECO:0000256" key="9">
    <source>
        <dbReference type="PROSITE-ProRule" id="PRU00169"/>
    </source>
</evidence>
<dbReference type="NCBIfam" id="TIGR00229">
    <property type="entry name" value="sensory_box"/>
    <property type="match status" value="9"/>
</dbReference>
<dbReference type="InterPro" id="IPR013655">
    <property type="entry name" value="PAS_fold_3"/>
</dbReference>
<gene>
    <name evidence="15" type="ORF">ENS56_07125</name>
</gene>
<feature type="domain" description="PAC" evidence="14">
    <location>
        <begin position="795"/>
        <end position="845"/>
    </location>
</feature>
<comment type="caution">
    <text evidence="15">The sequence shown here is derived from an EMBL/GenBank/DDBJ whole genome shotgun (WGS) entry which is preliminary data.</text>
</comment>
<dbReference type="SUPFAM" id="SSF47384">
    <property type="entry name" value="Homodimeric domain of signal transducing histidine kinase"/>
    <property type="match status" value="1"/>
</dbReference>
<feature type="domain" description="PAS" evidence="13">
    <location>
        <begin position="846"/>
        <end position="919"/>
    </location>
</feature>
<feature type="domain" description="PAS" evidence="13">
    <location>
        <begin position="1380"/>
        <end position="1438"/>
    </location>
</feature>
<evidence type="ECO:0000259" key="14">
    <source>
        <dbReference type="PROSITE" id="PS50113"/>
    </source>
</evidence>
<dbReference type="InterPro" id="IPR004358">
    <property type="entry name" value="Sig_transdc_His_kin-like_C"/>
</dbReference>
<dbReference type="Pfam" id="PF13185">
    <property type="entry name" value="GAF_2"/>
    <property type="match status" value="1"/>
</dbReference>
<dbReference type="Pfam" id="PF08448">
    <property type="entry name" value="PAS_4"/>
    <property type="match status" value="1"/>
</dbReference>
<dbReference type="GO" id="GO:0000155">
    <property type="term" value="F:phosphorelay sensor kinase activity"/>
    <property type="evidence" value="ECO:0007669"/>
    <property type="project" value="InterPro"/>
</dbReference>
<dbReference type="PROSITE" id="PS50110">
    <property type="entry name" value="RESPONSE_REGULATORY"/>
    <property type="match status" value="1"/>
</dbReference>
<dbReference type="SMART" id="SM00388">
    <property type="entry name" value="HisKA"/>
    <property type="match status" value="1"/>
</dbReference>
<dbReference type="Pfam" id="PF00072">
    <property type="entry name" value="Response_reg"/>
    <property type="match status" value="1"/>
</dbReference>
<feature type="modified residue" description="4-aspartylphosphate" evidence="9">
    <location>
        <position position="1942"/>
    </location>
</feature>
<feature type="domain" description="PAS" evidence="13">
    <location>
        <begin position="1506"/>
        <end position="1582"/>
    </location>
</feature>
<keyword evidence="10" id="KW-1133">Transmembrane helix</keyword>
<keyword evidence="7" id="KW-0067">ATP-binding</keyword>
<dbReference type="InterPro" id="IPR005467">
    <property type="entry name" value="His_kinase_dom"/>
</dbReference>
<evidence type="ECO:0000256" key="6">
    <source>
        <dbReference type="ARBA" id="ARBA00022777"/>
    </source>
</evidence>
<dbReference type="Gene3D" id="3.30.450.40">
    <property type="match status" value="1"/>
</dbReference>
<dbReference type="Gene3D" id="3.30.565.10">
    <property type="entry name" value="Histidine kinase-like ATPase, C-terminal domain"/>
    <property type="match status" value="1"/>
</dbReference>
<dbReference type="InterPro" id="IPR029016">
    <property type="entry name" value="GAF-like_dom_sf"/>
</dbReference>
<feature type="domain" description="PAS" evidence="13">
    <location>
        <begin position="1113"/>
        <end position="1168"/>
    </location>
</feature>
<accession>A0A832DKN7</accession>
<dbReference type="SUPFAM" id="SSF52172">
    <property type="entry name" value="CheY-like"/>
    <property type="match status" value="1"/>
</dbReference>
<dbReference type="InterPro" id="IPR036097">
    <property type="entry name" value="HisK_dim/P_sf"/>
</dbReference>
<dbReference type="Pfam" id="PF13426">
    <property type="entry name" value="PAS_9"/>
    <property type="match status" value="2"/>
</dbReference>
<dbReference type="InterPro" id="IPR013656">
    <property type="entry name" value="PAS_4"/>
</dbReference>
<feature type="domain" description="PAC" evidence="14">
    <location>
        <begin position="539"/>
        <end position="589"/>
    </location>
</feature>
<dbReference type="InterPro" id="IPR052162">
    <property type="entry name" value="Sensor_kinase/Photoreceptor"/>
</dbReference>
<dbReference type="InterPro" id="IPR000014">
    <property type="entry name" value="PAS"/>
</dbReference>